<keyword evidence="2" id="KW-1185">Reference proteome</keyword>
<dbReference type="EMBL" id="JAGXEW010000015">
    <property type="protein sequence ID" value="KAK1163315.1"/>
    <property type="molecule type" value="Genomic_DNA"/>
</dbReference>
<comment type="caution">
    <text evidence="1">The sequence shown here is derived from an EMBL/GenBank/DDBJ whole genome shotgun (WGS) entry which is preliminary data.</text>
</comment>
<accession>A0AAD8D663</accession>
<name>A0AAD8D663_ACIOX</name>
<evidence type="ECO:0000313" key="1">
    <source>
        <dbReference type="EMBL" id="KAK1163315.1"/>
    </source>
</evidence>
<organism evidence="1 2">
    <name type="scientific">Acipenser oxyrinchus oxyrinchus</name>
    <dbReference type="NCBI Taxonomy" id="40147"/>
    <lineage>
        <taxon>Eukaryota</taxon>
        <taxon>Metazoa</taxon>
        <taxon>Chordata</taxon>
        <taxon>Craniata</taxon>
        <taxon>Vertebrata</taxon>
        <taxon>Euteleostomi</taxon>
        <taxon>Actinopterygii</taxon>
        <taxon>Chondrostei</taxon>
        <taxon>Acipenseriformes</taxon>
        <taxon>Acipenseridae</taxon>
        <taxon>Acipenser</taxon>
    </lineage>
</organism>
<sequence>MTASKRQHRMRRTSAGCLYEEAFPAALTRGVGSEEREHSSGYTHSINSGLTRSGAISGCLCLRRHGARSSSKLHGSIDDSIFHS</sequence>
<proteinExistence type="predicted"/>
<reference evidence="1" key="1">
    <citation type="submission" date="2022-02" db="EMBL/GenBank/DDBJ databases">
        <title>Atlantic sturgeon de novo genome assembly.</title>
        <authorList>
            <person name="Stock M."/>
            <person name="Klopp C."/>
            <person name="Guiguen Y."/>
            <person name="Cabau C."/>
            <person name="Parinello H."/>
            <person name="Santidrian Yebra-Pimentel E."/>
            <person name="Kuhl H."/>
            <person name="Dirks R.P."/>
            <person name="Guessner J."/>
            <person name="Wuertz S."/>
            <person name="Du K."/>
            <person name="Schartl M."/>
        </authorList>
    </citation>
    <scope>NUCLEOTIDE SEQUENCE</scope>
    <source>
        <strain evidence="1">STURGEONOMICS-FGT-2020</strain>
        <tissue evidence="1">Whole blood</tissue>
    </source>
</reference>
<evidence type="ECO:0000313" key="2">
    <source>
        <dbReference type="Proteomes" id="UP001230051"/>
    </source>
</evidence>
<dbReference type="Proteomes" id="UP001230051">
    <property type="component" value="Unassembled WGS sequence"/>
</dbReference>
<dbReference type="AlphaFoldDB" id="A0AAD8D663"/>
<protein>
    <submittedName>
        <fullName evidence="1">Uncharacterized protein</fullName>
    </submittedName>
</protein>
<gene>
    <name evidence="1" type="ORF">AOXY_G16768</name>
</gene>